<dbReference type="GeneID" id="63210363"/>
<protein>
    <submittedName>
        <fullName evidence="2">Uncharacterized protein</fullName>
    </submittedName>
</protein>
<keyword evidence="1" id="KW-0175">Coiled coil</keyword>
<name>A0A7G8LHQ9_9CAUD</name>
<accession>A0A7G8LHQ9</accession>
<keyword evidence="3" id="KW-1185">Reference proteome</keyword>
<sequence>MTDRERLERRVGWALHGIRQSWGWEDSARQVMEALDDLFPEKMEAAAKIANLQAELNSMQHQYQSMKLQLLNRIARDERRRNADN</sequence>
<evidence type="ECO:0000313" key="2">
    <source>
        <dbReference type="EMBL" id="QNJ56781.1"/>
    </source>
</evidence>
<gene>
    <name evidence="2" type="primary">143</name>
    <name evidence="2" type="ORF">SEA_AZIZ_143</name>
</gene>
<reference evidence="2 3" key="1">
    <citation type="submission" date="2020-06" db="EMBL/GenBank/DDBJ databases">
        <authorList>
            <person name="Ruesch T."/>
            <person name="Stepniewski C."/>
            <person name="Ballard C."/>
            <person name="Battaglia S."/>
            <person name="Diaz I."/>
            <person name="Engley A."/>
            <person name="Erickson A."/>
            <person name="Ernst L."/>
            <person name="Gonzales E."/>
            <person name="Haider A."/>
            <person name="Harrison M."/>
            <person name="Moore J."/>
            <person name="Paratore J."/>
            <person name="Rafanan A."/>
            <person name="Storz S."/>
            <person name="Poxleitner M.K."/>
            <person name="Anders K.R."/>
            <person name="Garlena R.A."/>
            <person name="Russell D.A."/>
            <person name="Pope W.H."/>
            <person name="Jacobs-Sera D."/>
            <person name="Hatfull G.F."/>
        </authorList>
    </citation>
    <scope>NUCLEOTIDE SEQUENCE [LARGE SCALE GENOMIC DNA]</scope>
</reference>
<dbReference type="RefSeq" id="YP_010013726.1">
    <property type="nucleotide sequence ID" value="NC_053513.1"/>
</dbReference>
<dbReference type="Proteomes" id="UP000515890">
    <property type="component" value="Segment"/>
</dbReference>
<evidence type="ECO:0000256" key="1">
    <source>
        <dbReference type="SAM" id="Coils"/>
    </source>
</evidence>
<evidence type="ECO:0000313" key="3">
    <source>
        <dbReference type="Proteomes" id="UP000515890"/>
    </source>
</evidence>
<dbReference type="KEGG" id="vg:63210363"/>
<proteinExistence type="predicted"/>
<dbReference type="EMBL" id="MT658802">
    <property type="protein sequence ID" value="QNJ56781.1"/>
    <property type="molecule type" value="Genomic_DNA"/>
</dbReference>
<organism evidence="2 3">
    <name type="scientific">Mycobacterium phage Aziz</name>
    <dbReference type="NCBI Taxonomy" id="2762281"/>
    <lineage>
        <taxon>Viruses</taxon>
        <taxon>Duplodnaviria</taxon>
        <taxon>Heunggongvirae</taxon>
        <taxon>Uroviricota</taxon>
        <taxon>Caudoviricetes</taxon>
        <taxon>Vilmaviridae</taxon>
        <taxon>Mclasvirinae</taxon>
        <taxon>Reyvirus</taxon>
        <taxon>Reyvirus aziz</taxon>
    </lineage>
</organism>
<feature type="coiled-coil region" evidence="1">
    <location>
        <begin position="42"/>
        <end position="69"/>
    </location>
</feature>
<reference evidence="3" key="2">
    <citation type="journal article" date="2021" name="Microbiol. Resour. Announc.">
        <title>Genome Sequences of Subcluster M2 Mycobacteriophages Estes and Aziz.</title>
        <authorList>
            <person name="Fitzgerald S.K."/>
            <person name="Johnson E.H."/>
            <person name="Storz S.H.R."/>
            <person name="Ballard C."/>
            <person name="Battaglia S."/>
            <person name="Boice M."/>
            <person name="Bramwell-Butcher J."/>
            <person name="Dedinsky M."/>
            <person name="DeKlotz J."/>
            <person name="Diaz I."/>
            <person name="Engley A."/>
            <person name="Ernst L."/>
            <person name="Gonzales E."/>
            <person name="Groscost A."/>
            <person name="Grosser P."/>
            <person name="Haider A."/>
            <person name="Harrison M."/>
            <person name="Husler K."/>
            <person name="Lau J."/>
            <person name="Monlux M."/>
            <person name="Paratore J."/>
            <person name="Ruesch T."/>
            <person name="Schlesinger M."/>
            <person name="Scholes A."/>
            <person name="Poxleitner M.K."/>
            <person name="Anders K.R."/>
        </authorList>
    </citation>
    <scope>NUCLEOTIDE SEQUENCE [LARGE SCALE GENOMIC DNA]</scope>
</reference>